<reference evidence="5" key="1">
    <citation type="submission" date="2023-06" db="EMBL/GenBank/DDBJ databases">
        <title>Survivors Of The Sea: Transcriptome response of Skeletonema marinoi to long-term dormancy.</title>
        <authorList>
            <person name="Pinder M.I.M."/>
            <person name="Kourtchenko O."/>
            <person name="Robertson E.K."/>
            <person name="Larsson T."/>
            <person name="Maumus F."/>
            <person name="Osuna-Cruz C.M."/>
            <person name="Vancaester E."/>
            <person name="Stenow R."/>
            <person name="Vandepoele K."/>
            <person name="Ploug H."/>
            <person name="Bruchert V."/>
            <person name="Godhe A."/>
            <person name="Topel M."/>
        </authorList>
    </citation>
    <scope>NUCLEOTIDE SEQUENCE</scope>
    <source>
        <strain evidence="5">R05AC</strain>
    </source>
</reference>
<dbReference type="GO" id="GO:0046872">
    <property type="term" value="F:metal ion binding"/>
    <property type="evidence" value="ECO:0007669"/>
    <property type="project" value="UniProtKB-KW"/>
</dbReference>
<proteinExistence type="inferred from homology"/>
<evidence type="ECO:0000256" key="2">
    <source>
        <dbReference type="ARBA" id="ARBA00022842"/>
    </source>
</evidence>
<dbReference type="GO" id="GO:0004311">
    <property type="term" value="F:geranylgeranyl diphosphate synthase activity"/>
    <property type="evidence" value="ECO:0007669"/>
    <property type="project" value="UniProtKB-EC"/>
</dbReference>
<keyword evidence="3 5" id="KW-0808">Transferase</keyword>
<evidence type="ECO:0000313" key="6">
    <source>
        <dbReference type="Proteomes" id="UP001224775"/>
    </source>
</evidence>
<comment type="caution">
    <text evidence="5">The sequence shown here is derived from an EMBL/GenBank/DDBJ whole genome shotgun (WGS) entry which is preliminary data.</text>
</comment>
<feature type="region of interest" description="Disordered" evidence="4">
    <location>
        <begin position="316"/>
        <end position="346"/>
    </location>
</feature>
<dbReference type="EMBL" id="JATAAI010000007">
    <property type="protein sequence ID" value="KAK1744236.1"/>
    <property type="molecule type" value="Genomic_DNA"/>
</dbReference>
<dbReference type="InterPro" id="IPR000092">
    <property type="entry name" value="Polyprenyl_synt"/>
</dbReference>
<name>A0AAD9DE31_9STRA</name>
<dbReference type="Pfam" id="PF00348">
    <property type="entry name" value="polyprenyl_synt"/>
    <property type="match status" value="1"/>
</dbReference>
<sequence>MADDDKQQQQQDQQHQPPKQLIEAYHYVNSVPGKDVRGKLLDCFNLWLHVPSHYTNEIKSIIADLHNASLLIDDIEDNSKLRRGIPVAHSIFGVAPVINTANYVYFLALERCHALKNDEAMNVFVKEMLDLHRGQGYDIHWRDTVSCPTEEDYFDMILDKTGGLFRLAVGLLQSFATTNKDVNYVPLVNNLGLYFQIRDDLINLADDEYMKSKSFCEDLTEGKFSFPIIHCIRSGGEGSSAAVQLLSILKQRTEDVDVKRYAQRLMLEAGSLRYTREKCSQLKEEIVKQIKELGGNEPLLKVIEMLDVQVEKIGELDGEGNGDEDAKMPSSLTLKQEADAKNLDYT</sequence>
<protein>
    <submittedName>
        <fullName evidence="5">Geranylgeranyl diphosphate synthase</fullName>
        <ecNumber evidence="5">2.5.1.29</ecNumber>
    </submittedName>
</protein>
<dbReference type="Gene3D" id="1.10.600.10">
    <property type="entry name" value="Farnesyl Diphosphate Synthase"/>
    <property type="match status" value="1"/>
</dbReference>
<dbReference type="SFLD" id="SFLDS00005">
    <property type="entry name" value="Isoprenoid_Synthase_Type_I"/>
    <property type="match status" value="1"/>
</dbReference>
<keyword evidence="1" id="KW-0479">Metal-binding</keyword>
<evidence type="ECO:0000256" key="4">
    <source>
        <dbReference type="SAM" id="MobiDB-lite"/>
    </source>
</evidence>
<evidence type="ECO:0000256" key="3">
    <source>
        <dbReference type="RuleBase" id="RU004466"/>
    </source>
</evidence>
<accession>A0AAD9DE31</accession>
<dbReference type="Proteomes" id="UP001224775">
    <property type="component" value="Unassembled WGS sequence"/>
</dbReference>
<dbReference type="InterPro" id="IPR008949">
    <property type="entry name" value="Isoprenoid_synthase_dom_sf"/>
</dbReference>
<organism evidence="5 6">
    <name type="scientific">Skeletonema marinoi</name>
    <dbReference type="NCBI Taxonomy" id="267567"/>
    <lineage>
        <taxon>Eukaryota</taxon>
        <taxon>Sar</taxon>
        <taxon>Stramenopiles</taxon>
        <taxon>Ochrophyta</taxon>
        <taxon>Bacillariophyta</taxon>
        <taxon>Coscinodiscophyceae</taxon>
        <taxon>Thalassiosirophycidae</taxon>
        <taxon>Thalassiosirales</taxon>
        <taxon>Skeletonemataceae</taxon>
        <taxon>Skeletonema</taxon>
        <taxon>Skeletonema marinoi-dohrnii complex</taxon>
    </lineage>
</organism>
<keyword evidence="2" id="KW-0460">Magnesium</keyword>
<dbReference type="PANTHER" id="PTHR12001">
    <property type="entry name" value="GERANYLGERANYL PYROPHOSPHATE SYNTHASE"/>
    <property type="match status" value="1"/>
</dbReference>
<comment type="similarity">
    <text evidence="3">Belongs to the FPP/GGPP synthase family.</text>
</comment>
<dbReference type="SUPFAM" id="SSF48576">
    <property type="entry name" value="Terpenoid synthases"/>
    <property type="match status" value="1"/>
</dbReference>
<dbReference type="AlphaFoldDB" id="A0AAD9DE31"/>
<dbReference type="PROSITE" id="PS00723">
    <property type="entry name" value="POLYPRENYL_SYNTHASE_1"/>
    <property type="match status" value="1"/>
</dbReference>
<evidence type="ECO:0000313" key="5">
    <source>
        <dbReference type="EMBL" id="KAK1744236.1"/>
    </source>
</evidence>
<dbReference type="InterPro" id="IPR033749">
    <property type="entry name" value="Polyprenyl_synt_CS"/>
</dbReference>
<feature type="compositionally biased region" description="Basic and acidic residues" evidence="4">
    <location>
        <begin position="336"/>
        <end position="346"/>
    </location>
</feature>
<gene>
    <name evidence="5" type="ORF">QTG54_004769</name>
</gene>
<keyword evidence="6" id="KW-1185">Reference proteome</keyword>
<dbReference type="CDD" id="cd00685">
    <property type="entry name" value="Trans_IPPS_HT"/>
    <property type="match status" value="1"/>
</dbReference>
<evidence type="ECO:0000256" key="1">
    <source>
        <dbReference type="ARBA" id="ARBA00022723"/>
    </source>
</evidence>
<dbReference type="GO" id="GO:0008299">
    <property type="term" value="P:isoprenoid biosynthetic process"/>
    <property type="evidence" value="ECO:0007669"/>
    <property type="project" value="InterPro"/>
</dbReference>
<dbReference type="EC" id="2.5.1.29" evidence="5"/>
<dbReference type="PANTHER" id="PTHR12001:SF44">
    <property type="entry name" value="GERANYLGERANYL PYROPHOSPHATE SYNTHASE"/>
    <property type="match status" value="1"/>
</dbReference>
<dbReference type="PROSITE" id="PS00444">
    <property type="entry name" value="POLYPRENYL_SYNTHASE_2"/>
    <property type="match status" value="1"/>
</dbReference>